<comment type="caution">
    <text evidence="2">The sequence shown here is derived from an EMBL/GenBank/DDBJ whole genome shotgun (WGS) entry which is preliminary data.</text>
</comment>
<reference evidence="2 3" key="1">
    <citation type="journal article" date="2013" name="Curr. Biol.">
        <title>The Genome of the Foraminiferan Reticulomyxa filosa.</title>
        <authorList>
            <person name="Glockner G."/>
            <person name="Hulsmann N."/>
            <person name="Schleicher M."/>
            <person name="Noegel A.A."/>
            <person name="Eichinger L."/>
            <person name="Gallinger C."/>
            <person name="Pawlowski J."/>
            <person name="Sierra R."/>
            <person name="Euteneuer U."/>
            <person name="Pillet L."/>
            <person name="Moustafa A."/>
            <person name="Platzer M."/>
            <person name="Groth M."/>
            <person name="Szafranski K."/>
            <person name="Schliwa M."/>
        </authorList>
    </citation>
    <scope>NUCLEOTIDE SEQUENCE [LARGE SCALE GENOMIC DNA]</scope>
</reference>
<evidence type="ECO:0000256" key="1">
    <source>
        <dbReference type="SAM" id="MobiDB-lite"/>
    </source>
</evidence>
<evidence type="ECO:0000313" key="3">
    <source>
        <dbReference type="Proteomes" id="UP000023152"/>
    </source>
</evidence>
<keyword evidence="3" id="KW-1185">Reference proteome</keyword>
<feature type="region of interest" description="Disordered" evidence="1">
    <location>
        <begin position="325"/>
        <end position="347"/>
    </location>
</feature>
<feature type="compositionally biased region" description="Basic and acidic residues" evidence="1">
    <location>
        <begin position="471"/>
        <end position="508"/>
    </location>
</feature>
<feature type="compositionally biased region" description="Polar residues" evidence="1">
    <location>
        <begin position="543"/>
        <end position="552"/>
    </location>
</feature>
<evidence type="ECO:0000313" key="2">
    <source>
        <dbReference type="EMBL" id="ETO36050.1"/>
    </source>
</evidence>
<organism evidence="2 3">
    <name type="scientific">Reticulomyxa filosa</name>
    <dbReference type="NCBI Taxonomy" id="46433"/>
    <lineage>
        <taxon>Eukaryota</taxon>
        <taxon>Sar</taxon>
        <taxon>Rhizaria</taxon>
        <taxon>Retaria</taxon>
        <taxon>Foraminifera</taxon>
        <taxon>Monothalamids</taxon>
        <taxon>Reticulomyxidae</taxon>
        <taxon>Reticulomyxa</taxon>
    </lineage>
</organism>
<dbReference type="AlphaFoldDB" id="X6PC13"/>
<accession>X6PC13</accession>
<name>X6PC13_RETFI</name>
<feature type="region of interest" description="Disordered" evidence="1">
    <location>
        <begin position="463"/>
        <end position="508"/>
    </location>
</feature>
<dbReference type="Proteomes" id="UP000023152">
    <property type="component" value="Unassembled WGS sequence"/>
</dbReference>
<gene>
    <name evidence="2" type="ORF">RFI_01009</name>
</gene>
<proteinExistence type="predicted"/>
<feature type="region of interest" description="Disordered" evidence="1">
    <location>
        <begin position="535"/>
        <end position="567"/>
    </location>
</feature>
<sequence>MDWFDPKKIERFRHLLERLFKTSNSGIKEHELLSIWDDCKAQQLICELRFGVYSDLVHVHIDRFGRRFYTYKYKRVFNYSFFIKKKKQLYLHIASTGVYVLYICMGGEKKKGEQRSIFSNNLSLFDESDIKELDSYFGKMDEQNSASICEFNVRKESEIMLSLNLAMERSEEVASVTDVRTKIVVELDKTSLYYDDVEVESPTKITKEYATAKNDQLIISSPKNEKQHQEVNGEMLLPSKVPMIVQPNKFMSPGKHLLATKAAKTPHKTVTKSLVASVNMDMKTVSSDSLVSNKRHAQQEMDKSHCYQADLSQKEKEIFAGSESIKQFNSQDESNEKSAITTKSTNENTRQVLSLSMDEDDEDTMSTYGVQANLQLLHSFVFFFCLFQCLYLSRVYYNDKKKKNCTENPPRRDLNLCGCKIHIQINKQNKDTDGEMHSFFACANKHNGRKYKRVETKCKSDNTLKTNENVDSNRKTFDKKKNTMTSADKKQVRSSKKRNDSMDSSERKARNELMLYVETKQSGEFGFDWNQAKWQSDKKDSKSNQQDTLNSSCRKDRQDWTPSSGVSPSLEWCSSIGFTSTMEPQTRKSIDIASLSFTPASTHTLQHITFDAMEDEELELSIESTKTVLRSAIASPSPSLFRFKTY</sequence>
<dbReference type="EMBL" id="ASPP01001046">
    <property type="protein sequence ID" value="ETO36050.1"/>
    <property type="molecule type" value="Genomic_DNA"/>
</dbReference>
<protein>
    <submittedName>
        <fullName evidence="2">Uncharacterized protein</fullName>
    </submittedName>
</protein>